<keyword evidence="1" id="KW-0472">Membrane</keyword>
<keyword evidence="1" id="KW-0812">Transmembrane</keyword>
<organism evidence="2 3">
    <name type="scientific">Bradyrhizobium lablabi</name>
    <dbReference type="NCBI Taxonomy" id="722472"/>
    <lineage>
        <taxon>Bacteria</taxon>
        <taxon>Pseudomonadati</taxon>
        <taxon>Pseudomonadota</taxon>
        <taxon>Alphaproteobacteria</taxon>
        <taxon>Hyphomicrobiales</taxon>
        <taxon>Nitrobacteraceae</taxon>
        <taxon>Bradyrhizobium</taxon>
    </lineage>
</organism>
<feature type="transmembrane region" description="Helical" evidence="1">
    <location>
        <begin position="41"/>
        <end position="60"/>
    </location>
</feature>
<accession>A0A0R3N7F7</accession>
<keyword evidence="1" id="KW-1133">Transmembrane helix</keyword>
<comment type="caution">
    <text evidence="2">The sequence shown here is derived from an EMBL/GenBank/DDBJ whole genome shotgun (WGS) entry which is preliminary data.</text>
</comment>
<sequence length="61" mass="6293">MFFVAAVLAILSGLFYAAGRHEIGSLGVAMCQYGGPFCDNPLLVLVAAGLAACWGAFVSVR</sequence>
<dbReference type="OrthoDB" id="8253942at2"/>
<gene>
    <name evidence="2" type="ORF">CQ14_08975</name>
</gene>
<dbReference type="RefSeq" id="WP_057856348.1">
    <property type="nucleotide sequence ID" value="NZ_LLYB01000034.1"/>
</dbReference>
<dbReference type="Proteomes" id="UP000051660">
    <property type="component" value="Unassembled WGS sequence"/>
</dbReference>
<dbReference type="AlphaFoldDB" id="A0A0R3N7F7"/>
<protein>
    <submittedName>
        <fullName evidence="2">Uncharacterized protein</fullName>
    </submittedName>
</protein>
<evidence type="ECO:0000256" key="1">
    <source>
        <dbReference type="SAM" id="Phobius"/>
    </source>
</evidence>
<name>A0A0R3N7F7_9BRAD</name>
<proteinExistence type="predicted"/>
<evidence type="ECO:0000313" key="2">
    <source>
        <dbReference type="EMBL" id="KRR27948.1"/>
    </source>
</evidence>
<evidence type="ECO:0000313" key="3">
    <source>
        <dbReference type="Proteomes" id="UP000051660"/>
    </source>
</evidence>
<dbReference type="EMBL" id="LLYB01000034">
    <property type="protein sequence ID" value="KRR27948.1"/>
    <property type="molecule type" value="Genomic_DNA"/>
</dbReference>
<reference evidence="2 3" key="1">
    <citation type="submission" date="2014-03" db="EMBL/GenBank/DDBJ databases">
        <title>Bradyrhizobium valentinum sp. nov., isolated from effective nodules of Lupinus mariae-josephae, a lupine endemic of basic-lime soils in Eastern Spain.</title>
        <authorList>
            <person name="Duran D."/>
            <person name="Rey L."/>
            <person name="Navarro A."/>
            <person name="Busquets A."/>
            <person name="Imperial J."/>
            <person name="Ruiz-Argueso T."/>
        </authorList>
    </citation>
    <scope>NUCLEOTIDE SEQUENCE [LARGE SCALE GENOMIC DNA]</scope>
    <source>
        <strain evidence="2 3">CCBAU 23086</strain>
    </source>
</reference>